<dbReference type="AlphaFoldDB" id="A0A385YPS1"/>
<dbReference type="OrthoDB" id="9804578at2"/>
<keyword evidence="12" id="KW-1185">Reference proteome</keyword>
<name>A0A385YPS1_9BACL</name>
<evidence type="ECO:0000256" key="3">
    <source>
        <dbReference type="ARBA" id="ARBA00011270"/>
    </source>
</evidence>
<dbReference type="Pfam" id="PF00290">
    <property type="entry name" value="Trp_syntA"/>
    <property type="match status" value="1"/>
</dbReference>
<dbReference type="Gene3D" id="3.20.20.70">
    <property type="entry name" value="Aldolase class I"/>
    <property type="match status" value="1"/>
</dbReference>
<comment type="function">
    <text evidence="1 9">The alpha subunit is responsible for the aldol cleavage of indoleglycerol phosphate to indole and glyceraldehyde 3-phosphate.</text>
</comment>
<dbReference type="SUPFAM" id="SSF51366">
    <property type="entry name" value="Ribulose-phoshate binding barrel"/>
    <property type="match status" value="1"/>
</dbReference>
<gene>
    <name evidence="9" type="primary">trpA</name>
    <name evidence="11" type="ORF">D3873_00605</name>
</gene>
<dbReference type="UniPathway" id="UPA00035">
    <property type="reaction ID" value="UER00044"/>
</dbReference>
<keyword evidence="5 9" id="KW-0822">Tryptophan biosynthesis</keyword>
<dbReference type="CDD" id="cd04724">
    <property type="entry name" value="Tryptophan_synthase_alpha"/>
    <property type="match status" value="1"/>
</dbReference>
<feature type="active site" description="Proton acceptor" evidence="9">
    <location>
        <position position="51"/>
    </location>
</feature>
<dbReference type="KEGG" id="paek:D3873_00605"/>
<keyword evidence="7 9" id="KW-0456">Lyase</keyword>
<evidence type="ECO:0000256" key="6">
    <source>
        <dbReference type="ARBA" id="ARBA00023141"/>
    </source>
</evidence>
<dbReference type="InterPro" id="IPR013785">
    <property type="entry name" value="Aldolase_TIM"/>
</dbReference>
<evidence type="ECO:0000256" key="10">
    <source>
        <dbReference type="RuleBase" id="RU003662"/>
    </source>
</evidence>
<evidence type="ECO:0000256" key="8">
    <source>
        <dbReference type="ARBA" id="ARBA00049047"/>
    </source>
</evidence>
<dbReference type="EC" id="4.2.1.20" evidence="9"/>
<evidence type="ECO:0000313" key="11">
    <source>
        <dbReference type="EMBL" id="AYC28441.1"/>
    </source>
</evidence>
<dbReference type="InterPro" id="IPR018204">
    <property type="entry name" value="Trp_synthase_alpha_AS"/>
</dbReference>
<dbReference type="InterPro" id="IPR002028">
    <property type="entry name" value="Trp_synthase_suA"/>
</dbReference>
<organism evidence="11 12">
    <name type="scientific">Paenisporosarcina cavernae</name>
    <dbReference type="NCBI Taxonomy" id="2320858"/>
    <lineage>
        <taxon>Bacteria</taxon>
        <taxon>Bacillati</taxon>
        <taxon>Bacillota</taxon>
        <taxon>Bacilli</taxon>
        <taxon>Bacillales</taxon>
        <taxon>Caryophanaceae</taxon>
        <taxon>Paenisporosarcina</taxon>
    </lineage>
</organism>
<evidence type="ECO:0000313" key="12">
    <source>
        <dbReference type="Proteomes" id="UP000265725"/>
    </source>
</evidence>
<proteinExistence type="inferred from homology"/>
<keyword evidence="4 9" id="KW-0028">Amino-acid biosynthesis</keyword>
<comment type="similarity">
    <text evidence="9 10">Belongs to the TrpA family.</text>
</comment>
<evidence type="ECO:0000256" key="4">
    <source>
        <dbReference type="ARBA" id="ARBA00022605"/>
    </source>
</evidence>
<evidence type="ECO:0000256" key="9">
    <source>
        <dbReference type="HAMAP-Rule" id="MF_00131"/>
    </source>
</evidence>
<dbReference type="PROSITE" id="PS00167">
    <property type="entry name" value="TRP_SYNTHASE_ALPHA"/>
    <property type="match status" value="1"/>
</dbReference>
<evidence type="ECO:0000256" key="2">
    <source>
        <dbReference type="ARBA" id="ARBA00004733"/>
    </source>
</evidence>
<dbReference type="RefSeq" id="WP_119882186.1">
    <property type="nucleotide sequence ID" value="NZ_CP032418.1"/>
</dbReference>
<evidence type="ECO:0000256" key="5">
    <source>
        <dbReference type="ARBA" id="ARBA00022822"/>
    </source>
</evidence>
<evidence type="ECO:0000256" key="1">
    <source>
        <dbReference type="ARBA" id="ARBA00003365"/>
    </source>
</evidence>
<protein>
    <recommendedName>
        <fullName evidence="9">Tryptophan synthase alpha chain</fullName>
        <ecNumber evidence="9">4.2.1.20</ecNumber>
    </recommendedName>
</protein>
<reference evidence="12" key="1">
    <citation type="submission" date="2018-09" db="EMBL/GenBank/DDBJ databases">
        <authorList>
            <person name="Zhu H."/>
        </authorList>
    </citation>
    <scope>NUCLEOTIDE SEQUENCE [LARGE SCALE GENOMIC DNA]</scope>
    <source>
        <strain evidence="12">K2R23-3</strain>
    </source>
</reference>
<comment type="subunit">
    <text evidence="3 9">Tetramer of two alpha and two beta chains.</text>
</comment>
<dbReference type="NCBIfam" id="TIGR00262">
    <property type="entry name" value="trpA"/>
    <property type="match status" value="1"/>
</dbReference>
<dbReference type="Proteomes" id="UP000265725">
    <property type="component" value="Chromosome"/>
</dbReference>
<dbReference type="GO" id="GO:0005829">
    <property type="term" value="C:cytosol"/>
    <property type="evidence" value="ECO:0007669"/>
    <property type="project" value="TreeGrafter"/>
</dbReference>
<dbReference type="HAMAP" id="MF_00131">
    <property type="entry name" value="Trp_synth_alpha"/>
    <property type="match status" value="1"/>
</dbReference>
<dbReference type="FunFam" id="3.20.20.70:FF:000037">
    <property type="entry name" value="Tryptophan synthase alpha chain"/>
    <property type="match status" value="1"/>
</dbReference>
<feature type="active site" description="Proton acceptor" evidence="9">
    <location>
        <position position="62"/>
    </location>
</feature>
<comment type="catalytic activity">
    <reaction evidence="8 9">
        <text>(1S,2R)-1-C-(indol-3-yl)glycerol 3-phosphate + L-serine = D-glyceraldehyde 3-phosphate + L-tryptophan + H2O</text>
        <dbReference type="Rhea" id="RHEA:10532"/>
        <dbReference type="ChEBI" id="CHEBI:15377"/>
        <dbReference type="ChEBI" id="CHEBI:33384"/>
        <dbReference type="ChEBI" id="CHEBI:57912"/>
        <dbReference type="ChEBI" id="CHEBI:58866"/>
        <dbReference type="ChEBI" id="CHEBI:59776"/>
        <dbReference type="EC" id="4.2.1.20"/>
    </reaction>
</comment>
<accession>A0A385YPS1</accession>
<sequence>MTKHVLQRAIESQVENGNRAFVPYMMAGDRGLDRLKEELLLFQKAGATAVELGIPFSDPVADGPTIQAAGKRALENGITLKHVLQEVRKIRADVQIPLVIMTYLNPVLQYGLREFAQDCHESGISGVIVPDLPLEESDFLHDELRVFSIALIQLVTLTSPVDRMERIAKASEGFLYAVTVTGITGAKETFHENLADHVAMLKKVSPVPVLTGFGISTPAQVRELSHYADGVIVGSKIIEALQENDEQTITELIDAVKGRVEMKG</sequence>
<dbReference type="EMBL" id="CP032418">
    <property type="protein sequence ID" value="AYC28441.1"/>
    <property type="molecule type" value="Genomic_DNA"/>
</dbReference>
<dbReference type="PANTHER" id="PTHR43406:SF1">
    <property type="entry name" value="TRYPTOPHAN SYNTHASE ALPHA CHAIN, CHLOROPLASTIC"/>
    <property type="match status" value="1"/>
</dbReference>
<evidence type="ECO:0000256" key="7">
    <source>
        <dbReference type="ARBA" id="ARBA00023239"/>
    </source>
</evidence>
<keyword evidence="6 9" id="KW-0057">Aromatic amino acid biosynthesis</keyword>
<comment type="pathway">
    <text evidence="2 9">Amino-acid biosynthesis; L-tryptophan biosynthesis; L-tryptophan from chorismate: step 5/5.</text>
</comment>
<dbReference type="GO" id="GO:0004834">
    <property type="term" value="F:tryptophan synthase activity"/>
    <property type="evidence" value="ECO:0007669"/>
    <property type="project" value="UniProtKB-UniRule"/>
</dbReference>
<dbReference type="InterPro" id="IPR011060">
    <property type="entry name" value="RibuloseP-bd_barrel"/>
</dbReference>
<dbReference type="PANTHER" id="PTHR43406">
    <property type="entry name" value="TRYPTOPHAN SYNTHASE, ALPHA CHAIN"/>
    <property type="match status" value="1"/>
</dbReference>